<dbReference type="AlphaFoldDB" id="R4YT39"/>
<sequence length="84" mass="9727">MQSSVNNKYMQHLNNRKKRLSKLKDFVNKSDPLTKLFCVYLARSNYPKSDAFEILPKTMKSSFDIERSNSKHLKGANFLDSILG</sequence>
<dbReference type="HOGENOM" id="CLU_2524280_0_0_6"/>
<proteinExistence type="predicted"/>
<evidence type="ECO:0000313" key="1">
    <source>
        <dbReference type="EMBL" id="CCK76683.1"/>
    </source>
</evidence>
<name>R4YT39_OLEAN</name>
<protein>
    <submittedName>
        <fullName evidence="1">Uncharacterized protein</fullName>
    </submittedName>
</protein>
<dbReference type="Proteomes" id="UP000032749">
    <property type="component" value="Chromosome"/>
</dbReference>
<keyword evidence="2" id="KW-1185">Reference proteome</keyword>
<dbReference type="EMBL" id="FO203512">
    <property type="protein sequence ID" value="CCK76683.1"/>
    <property type="molecule type" value="Genomic_DNA"/>
</dbReference>
<dbReference type="KEGG" id="oai:OLEAN_C25070"/>
<evidence type="ECO:0000313" key="2">
    <source>
        <dbReference type="Proteomes" id="UP000032749"/>
    </source>
</evidence>
<gene>
    <name evidence="1" type="ORF">OLEAN_C25070</name>
</gene>
<accession>R4YT39</accession>
<reference evidence="1 2" key="1">
    <citation type="journal article" date="2013" name="Nat. Commun.">
        <title>Genome sequence and functional genomic analysis of the oil-degrading bacterium Oleispira antarctica.</title>
        <authorList>
            <person name="Kube M."/>
            <person name="Chernikova T.N."/>
            <person name="Al-Ramahi Y."/>
            <person name="Beloqui A."/>
            <person name="Lopez-Cortez N."/>
            <person name="Guazzaroni M.E."/>
            <person name="Heipieper H.J."/>
            <person name="Klages S."/>
            <person name="Kotsyurbenko O.R."/>
            <person name="Langer I."/>
            <person name="Nechitaylo T.Y."/>
            <person name="Lunsdorf H."/>
            <person name="Fernandez M."/>
            <person name="Juarez S."/>
            <person name="Ciordia S."/>
            <person name="Singer A."/>
            <person name="Kagan O."/>
            <person name="Egorova O."/>
            <person name="Petit P.A."/>
            <person name="Stogios P."/>
            <person name="Kim Y."/>
            <person name="Tchigvintsev A."/>
            <person name="Flick R."/>
            <person name="Denaro R."/>
            <person name="Genovese M."/>
            <person name="Albar J.P."/>
            <person name="Reva O.N."/>
            <person name="Martinez-Gomariz M."/>
            <person name="Tran H."/>
            <person name="Ferrer M."/>
            <person name="Savchenko A."/>
            <person name="Yakunin A.F."/>
            <person name="Yakimov M.M."/>
            <person name="Golyshina O.V."/>
            <person name="Reinhardt R."/>
            <person name="Golyshin P.N."/>
        </authorList>
    </citation>
    <scope>NUCLEOTIDE SEQUENCE [LARGE SCALE GENOMIC DNA]</scope>
</reference>
<organism evidence="1 2">
    <name type="scientific">Oleispira antarctica RB-8</name>
    <dbReference type="NCBI Taxonomy" id="698738"/>
    <lineage>
        <taxon>Bacteria</taxon>
        <taxon>Pseudomonadati</taxon>
        <taxon>Pseudomonadota</taxon>
        <taxon>Gammaproteobacteria</taxon>
        <taxon>Oceanospirillales</taxon>
        <taxon>Oceanospirillaceae</taxon>
        <taxon>Oleispira</taxon>
    </lineage>
</organism>